<dbReference type="PANTHER" id="PTHR34142:SF1">
    <property type="entry name" value="GLYCOSIDE HYDROLASE FAMILY 5 DOMAIN-CONTAINING PROTEIN"/>
    <property type="match status" value="1"/>
</dbReference>
<evidence type="ECO:0000256" key="2">
    <source>
        <dbReference type="ARBA" id="ARBA00023295"/>
    </source>
</evidence>
<proteinExistence type="predicted"/>
<dbReference type="SUPFAM" id="SSF51445">
    <property type="entry name" value="(Trans)glycosidases"/>
    <property type="match status" value="1"/>
</dbReference>
<name>A0ABD5Y2V1_9EURY</name>
<dbReference type="Gene3D" id="3.20.20.80">
    <property type="entry name" value="Glycosidases"/>
    <property type="match status" value="1"/>
</dbReference>
<feature type="region of interest" description="Disordered" evidence="3">
    <location>
        <begin position="369"/>
        <end position="388"/>
    </location>
</feature>
<dbReference type="CDD" id="cd00161">
    <property type="entry name" value="beta-trefoil_Ricin-like"/>
    <property type="match status" value="1"/>
</dbReference>
<dbReference type="SUPFAM" id="SSF50370">
    <property type="entry name" value="Ricin B-like lectins"/>
    <property type="match status" value="1"/>
</dbReference>
<dbReference type="PROSITE" id="PS00659">
    <property type="entry name" value="GLYCOSYL_HYDROL_F5"/>
    <property type="match status" value="1"/>
</dbReference>
<accession>A0ABD5Y2V1</accession>
<sequence length="527" mass="56821">MSDNTMQDTCGDEQRRTTTRRSVLRAAGAGAATLALGGLSGTAAAAPSRLHTEGKWIRDADGNDVKLRGHAMADPGFYERSHPKSAMDVAQWATDADRGWHPNLLRIPCTQDSISHYGASNYVQNHVRPIVDLCADRGIYAMVDLHLVRPYTEQATDDSSTSYDKYPDEVVRDFWNAAAPEFAGDSHVLFELFNEPTEPAYWDDDQKAWSTWKGVAQPWVDRVRELAPETPVVIGSPRWTSVPDAAPDDPFSGNDLIYSGHIYPSNGQPSDFDGTYGAPASEVPIFITEFGWDPDGNPDVDQGTTSGWGEPFRNWVEGYENMGWAAWCFDDSWAPTFFSSPDAGANEPWTLKDGDEQAGGYIKTWLDETVNGSGGDGSDGGTSGGLADGTYQVANVNSGQAMDVSGGDTSDGGDVIQWPYGGADNQQWNVTQNGDGSYTFEAVHSGKVLEVANAGTSAGTNVQQWTDSGGAHQRFELVDQGNGEYRVKPVHSGMAVGVADASTSDGANVEQQSWTGGAHQRWTFSSV</sequence>
<dbReference type="AlphaFoldDB" id="A0ABD5Y2V1"/>
<dbReference type="EMBL" id="JBHTAS010000001">
    <property type="protein sequence ID" value="MFC7141644.1"/>
    <property type="molecule type" value="Genomic_DNA"/>
</dbReference>
<protein>
    <submittedName>
        <fullName evidence="5">RICIN domain-containing protein</fullName>
    </submittedName>
</protein>
<keyword evidence="6" id="KW-1185">Reference proteome</keyword>
<feature type="region of interest" description="Disordered" evidence="3">
    <location>
        <begin position="1"/>
        <end position="21"/>
    </location>
</feature>
<dbReference type="PROSITE" id="PS51318">
    <property type="entry name" value="TAT"/>
    <property type="match status" value="1"/>
</dbReference>
<dbReference type="InterPro" id="IPR035992">
    <property type="entry name" value="Ricin_B-like_lectins"/>
</dbReference>
<evidence type="ECO:0000313" key="5">
    <source>
        <dbReference type="EMBL" id="MFC7141644.1"/>
    </source>
</evidence>
<comment type="caution">
    <text evidence="5">The sequence shown here is derived from an EMBL/GenBank/DDBJ whole genome shotgun (WGS) entry which is preliminary data.</text>
</comment>
<dbReference type="RefSeq" id="WP_274322724.1">
    <property type="nucleotide sequence ID" value="NZ_CP118158.1"/>
</dbReference>
<feature type="domain" description="Ricin B lectin" evidence="4">
    <location>
        <begin position="388"/>
        <end position="525"/>
    </location>
</feature>
<dbReference type="GeneID" id="78821963"/>
<evidence type="ECO:0000259" key="4">
    <source>
        <dbReference type="SMART" id="SM00458"/>
    </source>
</evidence>
<keyword evidence="1" id="KW-0378">Hydrolase</keyword>
<evidence type="ECO:0000313" key="6">
    <source>
        <dbReference type="Proteomes" id="UP001596432"/>
    </source>
</evidence>
<dbReference type="InterPro" id="IPR000772">
    <property type="entry name" value="Ricin_B_lectin"/>
</dbReference>
<feature type="compositionally biased region" description="Gly residues" evidence="3">
    <location>
        <begin position="372"/>
        <end position="387"/>
    </location>
</feature>
<dbReference type="PANTHER" id="PTHR34142">
    <property type="entry name" value="ENDO-BETA-1,4-GLUCANASE A"/>
    <property type="match status" value="1"/>
</dbReference>
<dbReference type="Proteomes" id="UP001596432">
    <property type="component" value="Unassembled WGS sequence"/>
</dbReference>
<keyword evidence="2" id="KW-0326">Glycosidase</keyword>
<dbReference type="SMART" id="SM00458">
    <property type="entry name" value="RICIN"/>
    <property type="match status" value="1"/>
</dbReference>
<dbReference type="InterPro" id="IPR006311">
    <property type="entry name" value="TAT_signal"/>
</dbReference>
<dbReference type="Pfam" id="PF00150">
    <property type="entry name" value="Cellulase"/>
    <property type="match status" value="1"/>
</dbReference>
<reference evidence="5 6" key="1">
    <citation type="journal article" date="2019" name="Int. J. Syst. Evol. Microbiol.">
        <title>The Global Catalogue of Microorganisms (GCM) 10K type strain sequencing project: providing services to taxonomists for standard genome sequencing and annotation.</title>
        <authorList>
            <consortium name="The Broad Institute Genomics Platform"/>
            <consortium name="The Broad Institute Genome Sequencing Center for Infectious Disease"/>
            <person name="Wu L."/>
            <person name="Ma J."/>
        </authorList>
    </citation>
    <scope>NUCLEOTIDE SEQUENCE [LARGE SCALE GENOMIC DNA]</scope>
    <source>
        <strain evidence="5 6">XZYJT29</strain>
    </source>
</reference>
<dbReference type="PROSITE" id="PS50231">
    <property type="entry name" value="RICIN_B_LECTIN"/>
    <property type="match status" value="1"/>
</dbReference>
<dbReference type="InterPro" id="IPR018087">
    <property type="entry name" value="Glyco_hydro_5_CS"/>
</dbReference>
<dbReference type="InterPro" id="IPR017853">
    <property type="entry name" value="GH"/>
</dbReference>
<dbReference type="Pfam" id="PF14200">
    <property type="entry name" value="RicinB_lectin_2"/>
    <property type="match status" value="2"/>
</dbReference>
<evidence type="ECO:0000256" key="1">
    <source>
        <dbReference type="ARBA" id="ARBA00022801"/>
    </source>
</evidence>
<dbReference type="Gene3D" id="2.80.10.50">
    <property type="match status" value="3"/>
</dbReference>
<organism evidence="5 6">
    <name type="scientific">Halosimplex aquaticum</name>
    <dbReference type="NCBI Taxonomy" id="3026162"/>
    <lineage>
        <taxon>Archaea</taxon>
        <taxon>Methanobacteriati</taxon>
        <taxon>Methanobacteriota</taxon>
        <taxon>Stenosarchaea group</taxon>
        <taxon>Halobacteria</taxon>
        <taxon>Halobacteriales</taxon>
        <taxon>Haloarculaceae</taxon>
        <taxon>Halosimplex</taxon>
    </lineage>
</organism>
<evidence type="ECO:0000256" key="3">
    <source>
        <dbReference type="SAM" id="MobiDB-lite"/>
    </source>
</evidence>
<dbReference type="InterPro" id="IPR001547">
    <property type="entry name" value="Glyco_hydro_5"/>
</dbReference>
<dbReference type="GO" id="GO:0016798">
    <property type="term" value="F:hydrolase activity, acting on glycosyl bonds"/>
    <property type="evidence" value="ECO:0007669"/>
    <property type="project" value="UniProtKB-KW"/>
</dbReference>
<gene>
    <name evidence="5" type="ORF">ACFQMA_17625</name>
</gene>